<keyword evidence="4" id="KW-1185">Reference proteome</keyword>
<feature type="compositionally biased region" description="Basic and acidic residues" evidence="1">
    <location>
        <begin position="13"/>
        <end position="24"/>
    </location>
</feature>
<feature type="transmembrane region" description="Helical" evidence="2">
    <location>
        <begin position="195"/>
        <end position="212"/>
    </location>
</feature>
<organism evidence="3 4">
    <name type="scientific">Lithohypha guttulata</name>
    <dbReference type="NCBI Taxonomy" id="1690604"/>
    <lineage>
        <taxon>Eukaryota</taxon>
        <taxon>Fungi</taxon>
        <taxon>Dikarya</taxon>
        <taxon>Ascomycota</taxon>
        <taxon>Pezizomycotina</taxon>
        <taxon>Eurotiomycetes</taxon>
        <taxon>Chaetothyriomycetidae</taxon>
        <taxon>Chaetothyriales</taxon>
        <taxon>Trichomeriaceae</taxon>
        <taxon>Lithohypha</taxon>
    </lineage>
</organism>
<feature type="region of interest" description="Disordered" evidence="1">
    <location>
        <begin position="1"/>
        <end position="39"/>
    </location>
</feature>
<keyword evidence="2" id="KW-0472">Membrane</keyword>
<name>A0AAN7T7Y0_9EURO</name>
<evidence type="ECO:0000256" key="2">
    <source>
        <dbReference type="SAM" id="Phobius"/>
    </source>
</evidence>
<keyword evidence="2" id="KW-1133">Transmembrane helix</keyword>
<sequence length="236" mass="26749">MDKARLRKTFKYPSEDERSTNSRDELDEEEQENVISSLQSQSQTSNATYTMIFTLLPLAIAPLFVYYLIFSSAVPARLRLLCLLALTSLLASSFTMFFLSNADGIDVRARLDRRQREVTRSTFANAENTSGSFTVRVKKMFEDVLDKLDDARLDLDVEGPLLQALPILNGVMCMLLAVAAWALRGRDLKGVPEYMWLYLLMPGVMATMTTVARRSIMDEQKEIQELRGMKYGYKGA</sequence>
<feature type="transmembrane region" description="Helical" evidence="2">
    <location>
        <begin position="47"/>
        <end position="70"/>
    </location>
</feature>
<evidence type="ECO:0000256" key="1">
    <source>
        <dbReference type="SAM" id="MobiDB-lite"/>
    </source>
</evidence>
<comment type="caution">
    <text evidence="3">The sequence shown here is derived from an EMBL/GenBank/DDBJ whole genome shotgun (WGS) entry which is preliminary data.</text>
</comment>
<dbReference type="EMBL" id="JAVRRJ010000001">
    <property type="protein sequence ID" value="KAK5091552.1"/>
    <property type="molecule type" value="Genomic_DNA"/>
</dbReference>
<protein>
    <submittedName>
        <fullName evidence="3">Uncharacterized protein</fullName>
    </submittedName>
</protein>
<gene>
    <name evidence="3" type="ORF">LTR05_001737</name>
</gene>
<evidence type="ECO:0000313" key="4">
    <source>
        <dbReference type="Proteomes" id="UP001309876"/>
    </source>
</evidence>
<proteinExistence type="predicted"/>
<accession>A0AAN7T7Y0</accession>
<reference evidence="3 4" key="1">
    <citation type="submission" date="2023-08" db="EMBL/GenBank/DDBJ databases">
        <title>Black Yeasts Isolated from many extreme environments.</title>
        <authorList>
            <person name="Coleine C."/>
            <person name="Stajich J.E."/>
            <person name="Selbmann L."/>
        </authorList>
    </citation>
    <scope>NUCLEOTIDE SEQUENCE [LARGE SCALE GENOMIC DNA]</scope>
    <source>
        <strain evidence="3 4">CCFEE 5910</strain>
    </source>
</reference>
<evidence type="ECO:0000313" key="3">
    <source>
        <dbReference type="EMBL" id="KAK5091552.1"/>
    </source>
</evidence>
<dbReference type="Proteomes" id="UP001309876">
    <property type="component" value="Unassembled WGS sequence"/>
</dbReference>
<feature type="transmembrane region" description="Helical" evidence="2">
    <location>
        <begin position="161"/>
        <end position="183"/>
    </location>
</feature>
<feature type="compositionally biased region" description="Basic residues" evidence="1">
    <location>
        <begin position="1"/>
        <end position="10"/>
    </location>
</feature>
<feature type="transmembrane region" description="Helical" evidence="2">
    <location>
        <begin position="76"/>
        <end position="99"/>
    </location>
</feature>
<keyword evidence="2" id="KW-0812">Transmembrane</keyword>
<dbReference type="AlphaFoldDB" id="A0AAN7T7Y0"/>